<evidence type="ECO:0000313" key="1">
    <source>
        <dbReference type="EMBL" id="ORD98267.1"/>
    </source>
</evidence>
<comment type="caution">
    <text evidence="1">The sequence shown here is derived from an EMBL/GenBank/DDBJ whole genome shotgun (WGS) entry which is preliminary data.</text>
</comment>
<evidence type="ECO:0000313" key="2">
    <source>
        <dbReference type="Proteomes" id="UP000192501"/>
    </source>
</evidence>
<dbReference type="EMBL" id="LTAI01000849">
    <property type="protein sequence ID" value="ORD98267.1"/>
    <property type="molecule type" value="Genomic_DNA"/>
</dbReference>
<dbReference type="AlphaFoldDB" id="A0A1X0QEQ8"/>
<sequence length="83" mass="9840">MVAKIRLLIEKLYNNKNFICSELSKKDEIDFLESVDSHSLEIAEKMFSKYKYGTFQTLSDDKERERLLIIKKEIFELYAGVNK</sequence>
<dbReference type="Proteomes" id="UP000192501">
    <property type="component" value="Unassembled WGS sequence"/>
</dbReference>
<reference evidence="1 2" key="1">
    <citation type="journal article" date="2017" name="Environ. Microbiol.">
        <title>Decay of the glycolytic pathway and adaptation to intranuclear parasitism within Enterocytozoonidae microsporidia.</title>
        <authorList>
            <person name="Wiredu Boakye D."/>
            <person name="Jaroenlak P."/>
            <person name="Prachumwat A."/>
            <person name="Williams T.A."/>
            <person name="Bateman K.S."/>
            <person name="Itsathitphaisarn O."/>
            <person name="Sritunyalucksana K."/>
            <person name="Paszkiewicz K.H."/>
            <person name="Moore K.A."/>
            <person name="Stentiford G.D."/>
            <person name="Williams B.A."/>
        </authorList>
    </citation>
    <scope>NUCLEOTIDE SEQUENCE [LARGE SCALE GENOMIC DNA]</scope>
    <source>
        <strain evidence="2">canceri</strain>
    </source>
</reference>
<protein>
    <submittedName>
        <fullName evidence="1">Uncharacterized protein</fullName>
    </submittedName>
</protein>
<dbReference type="VEuPathDB" id="MicrosporidiaDB:A0H76_2813"/>
<proteinExistence type="predicted"/>
<organism evidence="1 2">
    <name type="scientific">Hepatospora eriocheir</name>
    <dbReference type="NCBI Taxonomy" id="1081669"/>
    <lineage>
        <taxon>Eukaryota</taxon>
        <taxon>Fungi</taxon>
        <taxon>Fungi incertae sedis</taxon>
        <taxon>Microsporidia</taxon>
        <taxon>Hepatosporidae</taxon>
        <taxon>Hepatospora</taxon>
    </lineage>
</organism>
<accession>A0A1X0QEQ8</accession>
<gene>
    <name evidence="1" type="ORF">A0H76_2813</name>
</gene>
<name>A0A1X0QEQ8_9MICR</name>